<evidence type="ECO:0000313" key="1">
    <source>
        <dbReference type="EMBL" id="KAH7952726.1"/>
    </source>
</evidence>
<evidence type="ECO:0000313" key="2">
    <source>
        <dbReference type="Proteomes" id="UP000821865"/>
    </source>
</evidence>
<proteinExistence type="predicted"/>
<reference evidence="1" key="1">
    <citation type="submission" date="2020-05" db="EMBL/GenBank/DDBJ databases">
        <title>Large-scale comparative analyses of tick genomes elucidate their genetic diversity and vector capacities.</title>
        <authorList>
            <person name="Jia N."/>
            <person name="Wang J."/>
            <person name="Shi W."/>
            <person name="Du L."/>
            <person name="Sun Y."/>
            <person name="Zhan W."/>
            <person name="Jiang J."/>
            <person name="Wang Q."/>
            <person name="Zhang B."/>
            <person name="Ji P."/>
            <person name="Sakyi L.B."/>
            <person name="Cui X."/>
            <person name="Yuan T."/>
            <person name="Jiang B."/>
            <person name="Yang W."/>
            <person name="Lam T.T.-Y."/>
            <person name="Chang Q."/>
            <person name="Ding S."/>
            <person name="Wang X."/>
            <person name="Zhu J."/>
            <person name="Ruan X."/>
            <person name="Zhao L."/>
            <person name="Wei J."/>
            <person name="Que T."/>
            <person name="Du C."/>
            <person name="Cheng J."/>
            <person name="Dai P."/>
            <person name="Han X."/>
            <person name="Huang E."/>
            <person name="Gao Y."/>
            <person name="Liu J."/>
            <person name="Shao H."/>
            <person name="Ye R."/>
            <person name="Li L."/>
            <person name="Wei W."/>
            <person name="Wang X."/>
            <person name="Wang C."/>
            <person name="Yang T."/>
            <person name="Huo Q."/>
            <person name="Li W."/>
            <person name="Guo W."/>
            <person name="Chen H."/>
            <person name="Zhou L."/>
            <person name="Ni X."/>
            <person name="Tian J."/>
            <person name="Zhou Y."/>
            <person name="Sheng Y."/>
            <person name="Liu T."/>
            <person name="Pan Y."/>
            <person name="Xia L."/>
            <person name="Li J."/>
            <person name="Zhao F."/>
            <person name="Cao W."/>
        </authorList>
    </citation>
    <scope>NUCLEOTIDE SEQUENCE</scope>
    <source>
        <strain evidence="1">Dsil-2018</strain>
    </source>
</reference>
<accession>A0ACB8CUC3</accession>
<comment type="caution">
    <text evidence="1">The sequence shown here is derived from an EMBL/GenBank/DDBJ whole genome shotgun (WGS) entry which is preliminary data.</text>
</comment>
<gene>
    <name evidence="1" type="ORF">HPB49_000546</name>
</gene>
<sequence length="752" mass="85784">MTIAPLLRMLRRQCRLVPVLSAVILISAGLWTFLSSSAGSRCSGDRWERPVPIGHRIRTAGCTLPLYDPFDPTVKPFIRLRFERAKCPGKPNFLTIRSGFPAILSQKLEEHGVLPEELTCFYREIYRNDSLNVPDKVYLFGPRTTLSFDKALKEEFVFVECVTKKSPERPFHKQLLLNALLKKNVEKRCRRVRKGTPHNLSVLILGLDAVSHLNFDRHLPETAKFVREKLGAFELHGYNKVGEKSYPNHMGFLTGLKNFEADKAAQAGFYDNLSPSLIWRKYAARGYRTMFLEEWPQYSLFSSIPFKGFRRAPVDYYLRHVIMLMDDLTKNTEEELRVSCLGPTMPSEVLLDYLANFLNVMSERPFFAYAWFSELTHEWLNNAAYVDEPVRRLLEDVHASGVLNHTVLVFCSDHGLRFGKVRTTYIGRLEDIQPFGFLVFPQWFLDKNPEAARSLHVNQRRLTTPFDLHATLAELLDYPVLKRPRTSYGLSLFHEIPGERTCSDASIQPQWCACSVRDAGAVSGALARALADRLVAHVNGALARASRNCAVYRLLRVMDVTSLQATPAELEKNTSDYFIVVKLSPGNVVFEGLVRVNGDYSIELKHISRCDKYKEQKNLSSGNHKLPNDAIIHRIQRSPGDPTCQGSVLVWSGFPAILSQKLEEHGVLPEELTCFYREIYRNDSLNVPDRVYLFGPRTTLSFDKALKEEFVFVEWCHEEVPGEAFSQTVSSEPAYQEERREALRTGTKSYAP</sequence>
<dbReference type="Proteomes" id="UP000821865">
    <property type="component" value="Chromosome 4"/>
</dbReference>
<name>A0ACB8CUC3_DERSI</name>
<dbReference type="EMBL" id="CM023473">
    <property type="protein sequence ID" value="KAH7952726.1"/>
    <property type="molecule type" value="Genomic_DNA"/>
</dbReference>
<protein>
    <submittedName>
        <fullName evidence="1">Uncharacterized protein</fullName>
    </submittedName>
</protein>
<organism evidence="1 2">
    <name type="scientific">Dermacentor silvarum</name>
    <name type="common">Tick</name>
    <dbReference type="NCBI Taxonomy" id="543639"/>
    <lineage>
        <taxon>Eukaryota</taxon>
        <taxon>Metazoa</taxon>
        <taxon>Ecdysozoa</taxon>
        <taxon>Arthropoda</taxon>
        <taxon>Chelicerata</taxon>
        <taxon>Arachnida</taxon>
        <taxon>Acari</taxon>
        <taxon>Parasitiformes</taxon>
        <taxon>Ixodida</taxon>
        <taxon>Ixodoidea</taxon>
        <taxon>Ixodidae</taxon>
        <taxon>Rhipicephalinae</taxon>
        <taxon>Dermacentor</taxon>
    </lineage>
</organism>
<keyword evidence="2" id="KW-1185">Reference proteome</keyword>